<dbReference type="InterPro" id="IPR036280">
    <property type="entry name" value="Multihaem_cyt_sf"/>
</dbReference>
<evidence type="ECO:0000313" key="6">
    <source>
        <dbReference type="Proteomes" id="UP000000343"/>
    </source>
</evidence>
<geneLocation type="plasmid" evidence="5 6">
    <name>pACIX901</name>
</geneLocation>
<dbReference type="OrthoDB" id="9814800at2"/>
<dbReference type="Pfam" id="PF09699">
    <property type="entry name" value="Paired_CXXCH_1"/>
    <property type="match status" value="1"/>
</dbReference>
<proteinExistence type="predicted"/>
<dbReference type="PANTHER" id="PTHR35038:SF8">
    <property type="entry name" value="C-TYPE POLYHEME CYTOCHROME OMCC"/>
    <property type="match status" value="1"/>
</dbReference>
<evidence type="ECO:0000256" key="1">
    <source>
        <dbReference type="ARBA" id="ARBA00022729"/>
    </source>
</evidence>
<dbReference type="Proteomes" id="UP000000343">
    <property type="component" value="Plasmid pACIX901"/>
</dbReference>
<dbReference type="InterPro" id="IPR051829">
    <property type="entry name" value="Multiheme_Cytochr_ET"/>
</dbReference>
<dbReference type="KEGG" id="acm:AciX9_4296"/>
<dbReference type="EMBL" id="CP002481">
    <property type="protein sequence ID" value="ADW71064.1"/>
    <property type="molecule type" value="Genomic_DNA"/>
</dbReference>
<keyword evidence="6" id="KW-1185">Reference proteome</keyword>
<evidence type="ECO:0000313" key="5">
    <source>
        <dbReference type="EMBL" id="ADW71064.1"/>
    </source>
</evidence>
<sequence>MTRPARILAAAAIIVAITIVCPILTTASSSLGWASSKARPSSSIAEQIKPLTVQASESLPPLTNPDLVCATCHQAIYARYEQTPMAQGSGPADTNLIPGAFRHTPSNIDYRIFLRDSTPYMSFSRDGNPPLSGERKLLYFIGSGRRGRTYLYRSDTQWFELPINSYTRRNTWDMAPAFDAVTSMPAVLPTDPNCLHCHATDVQPSLPTARNRFAAEPFRQGGIGCSACHGDPTAHLAQSGHGPILNPNKLSPAKRDSACIQCHLEGDAVVYKPGRSLAQFRPGEDLAATAVYFIRASHQAGAAPNQAGAAPNQSGAARATSQYEALLRSACKRATGDRLTCTTCHDPHSTPAPAERVQFFRARCLACHTSPKLAATHHPEQPDCALCHMPTRPTTDISHEQLTDHDIESRPTHLQTLAASSDLDKLVTVGGVPATEAEYGMAYAQLAAHGNAAYAREALRLLTHAASLQPDQAPLAPEAEVQLAYLRQRDGHPTQARANYINVLRQLPYEPTALANLGVLDASTSNLAESLRLLNRLIDADPSHTAAGLNLAFIDCSIGRKQDAQAILKRLADINPDDPQLRIFQTQGTYAGQHCALTIP</sequence>
<dbReference type="Pfam" id="PF13435">
    <property type="entry name" value="Cytochrome_C554"/>
    <property type="match status" value="1"/>
</dbReference>
<evidence type="ECO:0000259" key="4">
    <source>
        <dbReference type="Pfam" id="PF13435"/>
    </source>
</evidence>
<accession>E8X6I0</accession>
<organism evidence="6">
    <name type="scientific">Granulicella tundricola (strain ATCC BAA-1859 / DSM 23138 / MP5ACTX9)</name>
    <dbReference type="NCBI Taxonomy" id="1198114"/>
    <lineage>
        <taxon>Bacteria</taxon>
        <taxon>Pseudomonadati</taxon>
        <taxon>Acidobacteriota</taxon>
        <taxon>Terriglobia</taxon>
        <taxon>Terriglobales</taxon>
        <taxon>Acidobacteriaceae</taxon>
        <taxon>Granulicella</taxon>
    </lineage>
</organism>
<dbReference type="Pfam" id="PF14559">
    <property type="entry name" value="TPR_19"/>
    <property type="match status" value="1"/>
</dbReference>
<keyword evidence="2" id="KW-0802">TPR repeat</keyword>
<dbReference type="InterPro" id="IPR019734">
    <property type="entry name" value="TPR_rpt"/>
</dbReference>
<evidence type="ECO:0000256" key="2">
    <source>
        <dbReference type="PROSITE-ProRule" id="PRU00339"/>
    </source>
</evidence>
<dbReference type="Gene3D" id="1.10.1130.10">
    <property type="entry name" value="Flavocytochrome C3, Chain A"/>
    <property type="match status" value="1"/>
</dbReference>
<reference evidence="6" key="1">
    <citation type="submission" date="2011-01" db="EMBL/GenBank/DDBJ databases">
        <title>Complete sequence of plasmid1 of Acidobacterium sp. MP5ACTX9.</title>
        <authorList>
            <consortium name="US DOE Joint Genome Institute"/>
            <person name="Lucas S."/>
            <person name="Copeland A."/>
            <person name="Lapidus A."/>
            <person name="Cheng J.-F."/>
            <person name="Goodwin L."/>
            <person name="Pitluck S."/>
            <person name="Teshima H."/>
            <person name="Detter J.C."/>
            <person name="Han C."/>
            <person name="Tapia R."/>
            <person name="Land M."/>
            <person name="Hauser L."/>
            <person name="Kyrpides N."/>
            <person name="Ivanova N."/>
            <person name="Ovchinnikova G."/>
            <person name="Pagani I."/>
            <person name="Rawat S.R."/>
            <person name="Mannisto M."/>
            <person name="Haggblom M.M."/>
            <person name="Woyke T."/>
        </authorList>
    </citation>
    <scope>NUCLEOTIDE SEQUENCE [LARGE SCALE GENOMIC DNA]</scope>
    <source>
        <strain evidence="6">MP5ACTX9</strain>
        <plasmid evidence="6">Plasmid pACIX901</plasmid>
    </source>
</reference>
<dbReference type="AlphaFoldDB" id="E8X6I0"/>
<dbReference type="SUPFAM" id="SSF48695">
    <property type="entry name" value="Multiheme cytochromes"/>
    <property type="match status" value="1"/>
</dbReference>
<evidence type="ECO:0000259" key="3">
    <source>
        <dbReference type="Pfam" id="PF09699"/>
    </source>
</evidence>
<keyword evidence="5" id="KW-0614">Plasmid</keyword>
<dbReference type="InterPro" id="IPR023155">
    <property type="entry name" value="Cyt_c-552/4"/>
</dbReference>
<gene>
    <name evidence="5" type="ordered locus">AciX9_4296</name>
</gene>
<feature type="domain" description="Doubled CXXCH motif" evidence="3">
    <location>
        <begin position="340"/>
        <end position="370"/>
    </location>
</feature>
<feature type="domain" description="Cytochrome c-552/4" evidence="4">
    <location>
        <begin position="188"/>
        <end position="230"/>
    </location>
</feature>
<dbReference type="Gene3D" id="1.25.40.10">
    <property type="entry name" value="Tetratricopeptide repeat domain"/>
    <property type="match status" value="1"/>
</dbReference>
<keyword evidence="1" id="KW-0732">Signal</keyword>
<dbReference type="PROSITE" id="PS50005">
    <property type="entry name" value="TPR"/>
    <property type="match status" value="1"/>
</dbReference>
<dbReference type="PANTHER" id="PTHR35038">
    <property type="entry name" value="DISSIMILATORY SULFITE REDUCTASE SIRA"/>
    <property type="match status" value="1"/>
</dbReference>
<dbReference type="HOGENOM" id="CLU_029191_0_0_0"/>
<protein>
    <submittedName>
        <fullName evidence="5">TPR repeat-containing protein</fullName>
    </submittedName>
</protein>
<feature type="repeat" description="TPR" evidence="2">
    <location>
        <begin position="511"/>
        <end position="544"/>
    </location>
</feature>
<dbReference type="SUPFAM" id="SSF48452">
    <property type="entry name" value="TPR-like"/>
    <property type="match status" value="1"/>
</dbReference>
<dbReference type="RefSeq" id="WP_013572974.1">
    <property type="nucleotide sequence ID" value="NC_015057.1"/>
</dbReference>
<name>E8X6I0_GRATM</name>
<dbReference type="InterPro" id="IPR010177">
    <property type="entry name" value="Paired_CXXCH_1"/>
</dbReference>
<dbReference type="InterPro" id="IPR011990">
    <property type="entry name" value="TPR-like_helical_dom_sf"/>
</dbReference>